<gene>
    <name evidence="4" type="ORF">AAIA72_10340</name>
</gene>
<dbReference type="RefSeq" id="WP_369600242.1">
    <property type="nucleotide sequence ID" value="NZ_CP154858.1"/>
</dbReference>
<dbReference type="AlphaFoldDB" id="A0AB39UT08"/>
<evidence type="ECO:0000259" key="3">
    <source>
        <dbReference type="PROSITE" id="PS50110"/>
    </source>
</evidence>
<organism evidence="4">
    <name type="scientific">Thermohahella caldifontis</name>
    <dbReference type="NCBI Taxonomy" id="3142973"/>
    <lineage>
        <taxon>Bacteria</taxon>
        <taxon>Pseudomonadati</taxon>
        <taxon>Pseudomonadota</taxon>
        <taxon>Gammaproteobacteria</taxon>
        <taxon>Oceanospirillales</taxon>
        <taxon>Hahellaceae</taxon>
        <taxon>Thermohahella</taxon>
    </lineage>
</organism>
<dbReference type="InterPro" id="IPR050595">
    <property type="entry name" value="Bact_response_regulator"/>
</dbReference>
<accession>A0AB39UT08</accession>
<dbReference type="SUPFAM" id="SSF52172">
    <property type="entry name" value="CheY-like"/>
    <property type="match status" value="1"/>
</dbReference>
<dbReference type="CDD" id="cd17593">
    <property type="entry name" value="REC_CheC-like"/>
    <property type="match status" value="1"/>
</dbReference>
<dbReference type="Pfam" id="PF00072">
    <property type="entry name" value="Response_reg"/>
    <property type="match status" value="1"/>
</dbReference>
<dbReference type="PANTHER" id="PTHR44591">
    <property type="entry name" value="STRESS RESPONSE REGULATOR PROTEIN 1"/>
    <property type="match status" value="1"/>
</dbReference>
<feature type="modified residue" description="4-aspartylphosphate" evidence="2">
    <location>
        <position position="57"/>
    </location>
</feature>
<reference evidence="4" key="1">
    <citation type="submission" date="2024-05" db="EMBL/GenBank/DDBJ databases">
        <title>Genome sequencing of novel strain.</title>
        <authorList>
            <person name="Ganbat D."/>
            <person name="Ganbat S."/>
            <person name="Lee S.-J."/>
        </authorList>
    </citation>
    <scope>NUCLEOTIDE SEQUENCE</scope>
    <source>
        <strain evidence="4">SMD15-11</strain>
    </source>
</reference>
<sequence>MALKIVVCDDSSMSRKMIMRALPSAFREEDVTITQAANGREALDAYHAGKADLMFLDLTMPEMDGFAVLEHLKAEEANVIVVVISADIQPEAQRRVKELGAAAFVRKPVREDVLQETLHTIGLV</sequence>
<protein>
    <submittedName>
        <fullName evidence="4">Response regulator</fullName>
    </submittedName>
</protein>
<evidence type="ECO:0000256" key="2">
    <source>
        <dbReference type="PROSITE-ProRule" id="PRU00169"/>
    </source>
</evidence>
<dbReference type="Gene3D" id="3.40.50.2300">
    <property type="match status" value="1"/>
</dbReference>
<keyword evidence="1 2" id="KW-0597">Phosphoprotein</keyword>
<evidence type="ECO:0000256" key="1">
    <source>
        <dbReference type="ARBA" id="ARBA00022553"/>
    </source>
</evidence>
<dbReference type="GO" id="GO:0000160">
    <property type="term" value="P:phosphorelay signal transduction system"/>
    <property type="evidence" value="ECO:0007669"/>
    <property type="project" value="InterPro"/>
</dbReference>
<evidence type="ECO:0000313" key="4">
    <source>
        <dbReference type="EMBL" id="XDT71204.1"/>
    </source>
</evidence>
<proteinExistence type="predicted"/>
<dbReference type="PROSITE" id="PS50110">
    <property type="entry name" value="RESPONSE_REGULATORY"/>
    <property type="match status" value="1"/>
</dbReference>
<name>A0AB39UT08_9GAMM</name>
<feature type="domain" description="Response regulatory" evidence="3">
    <location>
        <begin position="4"/>
        <end position="122"/>
    </location>
</feature>
<dbReference type="InterPro" id="IPR001789">
    <property type="entry name" value="Sig_transdc_resp-reg_receiver"/>
</dbReference>
<dbReference type="SMART" id="SM00448">
    <property type="entry name" value="REC"/>
    <property type="match status" value="1"/>
</dbReference>
<dbReference type="KEGG" id="tcd:AAIA72_10340"/>
<dbReference type="EMBL" id="CP154858">
    <property type="protein sequence ID" value="XDT71204.1"/>
    <property type="molecule type" value="Genomic_DNA"/>
</dbReference>
<dbReference type="PANTHER" id="PTHR44591:SF24">
    <property type="entry name" value="PROTEIN-GLUTAMATE METHYLESTERASE_PROTEIN-GLUTAMINE GLUTAMINASE 1"/>
    <property type="match status" value="1"/>
</dbReference>
<dbReference type="InterPro" id="IPR011006">
    <property type="entry name" value="CheY-like_superfamily"/>
</dbReference>